<organism evidence="1">
    <name type="scientific">Halobacterium sp. NMX12-1</name>
    <dbReference type="NCBI Taxonomy" id="3166650"/>
    <lineage>
        <taxon>Archaea</taxon>
        <taxon>Methanobacteriati</taxon>
        <taxon>Methanobacteriota</taxon>
        <taxon>Stenosarchaea group</taxon>
        <taxon>Halobacteria</taxon>
        <taxon>Halobacteriales</taxon>
        <taxon>Halobacteriaceae</taxon>
        <taxon>Halobacterium</taxon>
    </lineage>
</organism>
<dbReference type="AlphaFoldDB" id="A0AAU8CFB4"/>
<dbReference type="RefSeq" id="WP_353634739.1">
    <property type="nucleotide sequence ID" value="NZ_CP159204.1"/>
</dbReference>
<name>A0AAU8CFB4_9EURY</name>
<evidence type="ECO:0000313" key="1">
    <source>
        <dbReference type="EMBL" id="XCF17109.1"/>
    </source>
</evidence>
<protein>
    <submittedName>
        <fullName evidence="1">Uncharacterized protein</fullName>
    </submittedName>
</protein>
<gene>
    <name evidence="1" type="ORF">ABSL23_03605</name>
</gene>
<dbReference type="KEGG" id="hanx:ABSL23_03605"/>
<reference evidence="1" key="1">
    <citation type="submission" date="2024-06" db="EMBL/GenBank/DDBJ databases">
        <title>Genome Sequence of an extremely halophilic archaeon isolated from Permian era halite, Salado Formation, Carlsbad, New Mexico: Halobacterium sp. strain NMX12-1.</title>
        <authorList>
            <person name="Sotoa L."/>
            <person name="DasSarma P."/>
            <person name="Anton B.P."/>
            <person name="Vincze T."/>
            <person name="Verma I."/>
            <person name="Eralp B."/>
            <person name="Powers D.W."/>
            <person name="Dozier B.L."/>
            <person name="Roberts R.J."/>
            <person name="DasSarma S."/>
        </authorList>
    </citation>
    <scope>NUCLEOTIDE SEQUENCE</scope>
    <source>
        <strain evidence="1">NMX12-1</strain>
    </source>
</reference>
<sequence length="280" mass="31495">MTDSESPQSVPNLVTTADAPSGCIPLVEPYDAHLRFVENCPEGTVVLARMSDIEPFIRRGETASTLFPEKIAVATTTTVNDEYLDELDWQREAELVHKFNPTFHIPCDVPVYEETDRSERLERIEGYLDRTVAVAQELAGTDIELIPLLKGVNIEEWRTVSRVFDLLGVEYYAYYGTQYFLSGAGFGSLLEDLRNVVCQMPDREIFLIGLLAPQMLERLPPQVVAASGLHQWRTWVSLREVPTIVSRSRYESLRTEVASALGEGQTPLGVWTDNSQKEVV</sequence>
<proteinExistence type="predicted"/>
<dbReference type="EMBL" id="CP159204">
    <property type="protein sequence ID" value="XCF17109.1"/>
    <property type="molecule type" value="Genomic_DNA"/>
</dbReference>
<accession>A0AAU8CFB4</accession>
<dbReference type="GeneID" id="91108204"/>